<dbReference type="InterPro" id="IPR035992">
    <property type="entry name" value="Ricin_B-like_lectins"/>
</dbReference>
<keyword evidence="6" id="KW-0732">Signal</keyword>
<evidence type="ECO:0000313" key="8">
    <source>
        <dbReference type="Ensembl" id="ENSSSUP00005029434.1"/>
    </source>
</evidence>
<evidence type="ECO:0000256" key="1">
    <source>
        <dbReference type="ARBA" id="ARBA00022723"/>
    </source>
</evidence>
<dbReference type="AlphaFoldDB" id="A0A673UXV4"/>
<dbReference type="Gene3D" id="1.10.8.460">
    <property type="entry name" value="ppGaNTase-T1 linker domain-like"/>
    <property type="match status" value="1"/>
</dbReference>
<dbReference type="GO" id="GO:0004653">
    <property type="term" value="F:polypeptide N-acetylgalactosaminyltransferase activity"/>
    <property type="evidence" value="ECO:0007669"/>
    <property type="project" value="TreeGrafter"/>
</dbReference>
<dbReference type="InterPro" id="IPR000772">
    <property type="entry name" value="Ricin_B_lectin"/>
</dbReference>
<dbReference type="GO" id="GO:0030246">
    <property type="term" value="F:carbohydrate binding"/>
    <property type="evidence" value="ECO:0007669"/>
    <property type="project" value="UniProtKB-KW"/>
</dbReference>
<dbReference type="PANTHER" id="PTHR11675">
    <property type="entry name" value="N-ACETYLGALACTOSAMINYLTRANSFERASE"/>
    <property type="match status" value="1"/>
</dbReference>
<dbReference type="GO" id="GO:0005794">
    <property type="term" value="C:Golgi apparatus"/>
    <property type="evidence" value="ECO:0007669"/>
    <property type="project" value="TreeGrafter"/>
</dbReference>
<evidence type="ECO:0000256" key="4">
    <source>
        <dbReference type="ARBA" id="ARBA00023180"/>
    </source>
</evidence>
<evidence type="ECO:0000313" key="9">
    <source>
        <dbReference type="Proteomes" id="UP000472268"/>
    </source>
</evidence>
<keyword evidence="2" id="KW-0430">Lectin</keyword>
<feature type="compositionally biased region" description="Basic residues" evidence="5">
    <location>
        <begin position="204"/>
        <end position="221"/>
    </location>
</feature>
<dbReference type="GO" id="GO:0006493">
    <property type="term" value="P:protein O-linked glycosylation"/>
    <property type="evidence" value="ECO:0007669"/>
    <property type="project" value="TreeGrafter"/>
</dbReference>
<dbReference type="Ensembl" id="ENSSSUT00005033596.1">
    <property type="protein sequence ID" value="ENSSSUP00005029434.1"/>
    <property type="gene ID" value="ENSSSUG00005019013.1"/>
</dbReference>
<keyword evidence="3" id="KW-1015">Disulfide bond</keyword>
<protein>
    <recommendedName>
        <fullName evidence="7">Ricin B lectin domain-containing protein</fullName>
    </recommendedName>
</protein>
<dbReference type="PANTHER" id="PTHR11675:SF123">
    <property type="entry name" value="POLYPEPTIDE N-ACETYLGALACTOSAMINYLTRANSFERASE 1"/>
    <property type="match status" value="1"/>
</dbReference>
<feature type="region of interest" description="Disordered" evidence="5">
    <location>
        <begin position="202"/>
        <end position="228"/>
    </location>
</feature>
<reference evidence="8 9" key="1">
    <citation type="submission" date="2019-05" db="EMBL/GenBank/DDBJ databases">
        <title>A Chromosome-scale Meerkat (S. suricatta) Genome Assembly.</title>
        <authorList>
            <person name="Dudchenko O."/>
            <person name="Lieberman Aiden E."/>
            <person name="Tung J."/>
            <person name="Barreiro L.B."/>
            <person name="Clutton-Brock T.H."/>
        </authorList>
    </citation>
    <scope>NUCLEOTIDE SEQUENCE [LARGE SCALE GENOMIC DNA]</scope>
</reference>
<evidence type="ECO:0000259" key="7">
    <source>
        <dbReference type="SMART" id="SM00458"/>
    </source>
</evidence>
<reference evidence="8" key="3">
    <citation type="submission" date="2025-09" db="UniProtKB">
        <authorList>
            <consortium name="Ensembl"/>
        </authorList>
    </citation>
    <scope>IDENTIFICATION</scope>
</reference>
<evidence type="ECO:0000256" key="6">
    <source>
        <dbReference type="SAM" id="SignalP"/>
    </source>
</evidence>
<dbReference type="SMART" id="SM00458">
    <property type="entry name" value="RICIN"/>
    <property type="match status" value="1"/>
</dbReference>
<feature type="chain" id="PRO_5025607562" description="Ricin B lectin domain-containing protein" evidence="6">
    <location>
        <begin position="22"/>
        <end position="243"/>
    </location>
</feature>
<feature type="signal peptide" evidence="6">
    <location>
        <begin position="1"/>
        <end position="21"/>
    </location>
</feature>
<dbReference type="Proteomes" id="UP000472268">
    <property type="component" value="Chromosome 17"/>
</dbReference>
<name>A0A673UXV4_SURSU</name>
<dbReference type="Gene3D" id="2.80.10.50">
    <property type="match status" value="1"/>
</dbReference>
<dbReference type="GO" id="GO:0046872">
    <property type="term" value="F:metal ion binding"/>
    <property type="evidence" value="ECO:0007669"/>
    <property type="project" value="UniProtKB-KW"/>
</dbReference>
<keyword evidence="1" id="KW-0479">Metal-binding</keyword>
<sequence>MRKFAFCNVVLMFLLLYFSECTWMDEFKNFFYIISSGVTKRDYGDISSRLGLRHKLQCKPFSWHLENFYPDSQIPHRYFSLGEIRYVETNQCLDDMARKENKIVGFFNCHGNGRNQVFYDLCLDVSKHNDPVTVLNWHHLKGNQLWEYDLVKLTLHHVNCHQCLDKAIEEESQGALHKRLQWKPVQAVASSECPSTRNILRPNLQKKKKKKKKKKKERKKERKEGRETYELIGLPKHTFLLHF</sequence>
<feature type="domain" description="Ricin B lectin" evidence="7">
    <location>
        <begin position="78"/>
        <end position="185"/>
    </location>
</feature>
<organism evidence="8 9">
    <name type="scientific">Suricata suricatta</name>
    <name type="common">Meerkat</name>
    <dbReference type="NCBI Taxonomy" id="37032"/>
    <lineage>
        <taxon>Eukaryota</taxon>
        <taxon>Metazoa</taxon>
        <taxon>Chordata</taxon>
        <taxon>Craniata</taxon>
        <taxon>Vertebrata</taxon>
        <taxon>Euteleostomi</taxon>
        <taxon>Mammalia</taxon>
        <taxon>Eutheria</taxon>
        <taxon>Laurasiatheria</taxon>
        <taxon>Carnivora</taxon>
        <taxon>Feliformia</taxon>
        <taxon>Herpestidae</taxon>
        <taxon>Suricata</taxon>
    </lineage>
</organism>
<keyword evidence="4" id="KW-0325">Glycoprotein</keyword>
<proteinExistence type="predicted"/>
<dbReference type="SUPFAM" id="SSF50370">
    <property type="entry name" value="Ricin B-like lectins"/>
    <property type="match status" value="1"/>
</dbReference>
<evidence type="ECO:0000256" key="5">
    <source>
        <dbReference type="SAM" id="MobiDB-lite"/>
    </source>
</evidence>
<dbReference type="Pfam" id="PF00652">
    <property type="entry name" value="Ricin_B_lectin"/>
    <property type="match status" value="1"/>
</dbReference>
<accession>A0A673UXV4</accession>
<reference evidence="8" key="2">
    <citation type="submission" date="2025-08" db="UniProtKB">
        <authorList>
            <consortium name="Ensembl"/>
        </authorList>
    </citation>
    <scope>IDENTIFICATION</scope>
</reference>
<evidence type="ECO:0000256" key="3">
    <source>
        <dbReference type="ARBA" id="ARBA00023157"/>
    </source>
</evidence>
<evidence type="ECO:0000256" key="2">
    <source>
        <dbReference type="ARBA" id="ARBA00022734"/>
    </source>
</evidence>
<keyword evidence="9" id="KW-1185">Reference proteome</keyword>